<organism evidence="1 2">
    <name type="scientific">Kitasatospora atroaurantiaca</name>
    <dbReference type="NCBI Taxonomy" id="285545"/>
    <lineage>
        <taxon>Bacteria</taxon>
        <taxon>Bacillati</taxon>
        <taxon>Actinomycetota</taxon>
        <taxon>Actinomycetes</taxon>
        <taxon>Kitasatosporales</taxon>
        <taxon>Streptomycetaceae</taxon>
        <taxon>Kitasatospora</taxon>
    </lineage>
</organism>
<evidence type="ECO:0000313" key="1">
    <source>
        <dbReference type="EMBL" id="TWE17156.1"/>
    </source>
</evidence>
<protein>
    <submittedName>
        <fullName evidence="1">Uncharacterized protein</fullName>
    </submittedName>
</protein>
<reference evidence="1 2" key="1">
    <citation type="submission" date="2019-06" db="EMBL/GenBank/DDBJ databases">
        <title>Sequencing the genomes of 1000 actinobacteria strains.</title>
        <authorList>
            <person name="Klenk H.-P."/>
        </authorList>
    </citation>
    <scope>NUCLEOTIDE SEQUENCE [LARGE SCALE GENOMIC DNA]</scope>
    <source>
        <strain evidence="1 2">DSM 41649</strain>
    </source>
</reference>
<dbReference type="AlphaFoldDB" id="A0A561ENG7"/>
<dbReference type="EMBL" id="VIVR01000001">
    <property type="protein sequence ID" value="TWE17156.1"/>
    <property type="molecule type" value="Genomic_DNA"/>
</dbReference>
<proteinExistence type="predicted"/>
<accession>A0A561ENG7</accession>
<gene>
    <name evidence="1" type="ORF">FB465_2161</name>
</gene>
<comment type="caution">
    <text evidence="1">The sequence shown here is derived from an EMBL/GenBank/DDBJ whole genome shotgun (WGS) entry which is preliminary data.</text>
</comment>
<dbReference type="RefSeq" id="WP_170290556.1">
    <property type="nucleotide sequence ID" value="NZ_BAAABR010000089.1"/>
</dbReference>
<name>A0A561ENG7_9ACTN</name>
<keyword evidence="2" id="KW-1185">Reference proteome</keyword>
<dbReference type="Proteomes" id="UP000318416">
    <property type="component" value="Unassembled WGS sequence"/>
</dbReference>
<sequence>MAKGNKNKQTAAEQAIRAFDFWDYGLNEVDPESEYAEWVAPLAAAVVAAIEGTAS</sequence>
<evidence type="ECO:0000313" key="2">
    <source>
        <dbReference type="Proteomes" id="UP000318416"/>
    </source>
</evidence>